<dbReference type="InterPro" id="IPR010921">
    <property type="entry name" value="Trp_repressor/repl_initiator"/>
</dbReference>
<gene>
    <name evidence="3" type="ORF">SDC9_13785</name>
</gene>
<evidence type="ECO:0008006" key="4">
    <source>
        <dbReference type="Google" id="ProtNLM"/>
    </source>
</evidence>
<dbReference type="GO" id="GO:0006270">
    <property type="term" value="P:DNA replication initiation"/>
    <property type="evidence" value="ECO:0007669"/>
    <property type="project" value="InterPro"/>
</dbReference>
<dbReference type="InterPro" id="IPR002686">
    <property type="entry name" value="Transposase_17"/>
</dbReference>
<dbReference type="GO" id="GO:0005524">
    <property type="term" value="F:ATP binding"/>
    <property type="evidence" value="ECO:0007669"/>
    <property type="project" value="InterPro"/>
</dbReference>
<reference evidence="3" key="1">
    <citation type="submission" date="2019-08" db="EMBL/GenBank/DDBJ databases">
        <authorList>
            <person name="Kucharzyk K."/>
            <person name="Murdoch R.W."/>
            <person name="Higgins S."/>
            <person name="Loffler F."/>
        </authorList>
    </citation>
    <scope>NUCLEOTIDE SEQUENCE</scope>
</reference>
<protein>
    <recommendedName>
        <fullName evidence="4">Transposase IS200-like domain-containing protein</fullName>
    </recommendedName>
</protein>
<feature type="domain" description="Chromosomal replication initiator DnaA C-terminal" evidence="1">
    <location>
        <begin position="209"/>
        <end position="277"/>
    </location>
</feature>
<dbReference type="AlphaFoldDB" id="A0A644TP63"/>
<dbReference type="GO" id="GO:0006275">
    <property type="term" value="P:regulation of DNA replication"/>
    <property type="evidence" value="ECO:0007669"/>
    <property type="project" value="InterPro"/>
</dbReference>
<dbReference type="GO" id="GO:0006313">
    <property type="term" value="P:DNA transposition"/>
    <property type="evidence" value="ECO:0007669"/>
    <property type="project" value="InterPro"/>
</dbReference>
<sequence>MPRAQRVHFFGAVYHVIARGNNQEDIFKGQSDKRYYLNLLQKYKKKYPYSLYAYVLMDNHVHLLISVMEDPLSKIMQGVQQSYTQYFNNRYSHLGHIFQQRYKAILCNNDSYLITLMRYIHQNPVRAGISNGLDYHWSSHKAYLRGDDNLVETDFVFNMLSSDREVALQQYLEIMSNGDVQKSELVDGYITYETDQKPNHNTTIMSNITISQLLDTVAQETGIEQDRILSEKGKRAIVYARNLFIYSAIKKGVATKTELASFLGISLPSVIKGYNLIQQHQK</sequence>
<comment type="caution">
    <text evidence="3">The sequence shown here is derived from an EMBL/GenBank/DDBJ whole genome shotgun (WGS) entry which is preliminary data.</text>
</comment>
<accession>A0A644TP63</accession>
<proteinExistence type="predicted"/>
<dbReference type="InterPro" id="IPR013159">
    <property type="entry name" value="DnaA_C"/>
</dbReference>
<dbReference type="Gene3D" id="1.10.1750.10">
    <property type="match status" value="1"/>
</dbReference>
<name>A0A644TP63_9ZZZZ</name>
<evidence type="ECO:0000313" key="3">
    <source>
        <dbReference type="EMBL" id="MPL68072.1"/>
    </source>
</evidence>
<dbReference type="SMART" id="SM00760">
    <property type="entry name" value="Bac_DnaA_C"/>
    <property type="match status" value="1"/>
</dbReference>
<dbReference type="EMBL" id="VSSQ01000040">
    <property type="protein sequence ID" value="MPL68072.1"/>
    <property type="molecule type" value="Genomic_DNA"/>
</dbReference>
<dbReference type="SUPFAM" id="SSF143422">
    <property type="entry name" value="Transposase IS200-like"/>
    <property type="match status" value="1"/>
</dbReference>
<dbReference type="InterPro" id="IPR036515">
    <property type="entry name" value="Transposase_17_sf"/>
</dbReference>
<dbReference type="GO" id="GO:0004803">
    <property type="term" value="F:transposase activity"/>
    <property type="evidence" value="ECO:0007669"/>
    <property type="project" value="InterPro"/>
</dbReference>
<feature type="domain" description="Transposase IS200-like" evidence="2">
    <location>
        <begin position="9"/>
        <end position="123"/>
    </location>
</feature>
<dbReference type="Gene3D" id="3.30.70.1290">
    <property type="entry name" value="Transposase IS200-like"/>
    <property type="match status" value="1"/>
</dbReference>
<evidence type="ECO:0000259" key="1">
    <source>
        <dbReference type="SMART" id="SM00760"/>
    </source>
</evidence>
<dbReference type="SUPFAM" id="SSF48295">
    <property type="entry name" value="TrpR-like"/>
    <property type="match status" value="1"/>
</dbReference>
<dbReference type="PANTHER" id="PTHR34322:SF2">
    <property type="entry name" value="TRANSPOSASE IS200-LIKE DOMAIN-CONTAINING PROTEIN"/>
    <property type="match status" value="1"/>
</dbReference>
<dbReference type="SMART" id="SM01321">
    <property type="entry name" value="Y1_Tnp"/>
    <property type="match status" value="1"/>
</dbReference>
<organism evidence="3">
    <name type="scientific">bioreactor metagenome</name>
    <dbReference type="NCBI Taxonomy" id="1076179"/>
    <lineage>
        <taxon>unclassified sequences</taxon>
        <taxon>metagenomes</taxon>
        <taxon>ecological metagenomes</taxon>
    </lineage>
</organism>
<evidence type="ECO:0000259" key="2">
    <source>
        <dbReference type="SMART" id="SM01321"/>
    </source>
</evidence>
<dbReference type="PANTHER" id="PTHR34322">
    <property type="entry name" value="TRANSPOSASE, Y1_TNP DOMAIN-CONTAINING"/>
    <property type="match status" value="1"/>
</dbReference>
<dbReference type="GO" id="GO:0043565">
    <property type="term" value="F:sequence-specific DNA binding"/>
    <property type="evidence" value="ECO:0007669"/>
    <property type="project" value="InterPro"/>
</dbReference>
<dbReference type="Pfam" id="PF01797">
    <property type="entry name" value="Y1_Tnp"/>
    <property type="match status" value="1"/>
</dbReference>